<evidence type="ECO:0000313" key="5">
    <source>
        <dbReference type="Proteomes" id="UP001231518"/>
    </source>
</evidence>
<keyword evidence="1" id="KW-0479">Metal-binding</keyword>
<dbReference type="InterPro" id="IPR012934">
    <property type="entry name" value="Znf_AD"/>
</dbReference>
<feature type="region of interest" description="Disordered" evidence="2">
    <location>
        <begin position="270"/>
        <end position="290"/>
    </location>
</feature>
<feature type="region of interest" description="Disordered" evidence="2">
    <location>
        <begin position="180"/>
        <end position="212"/>
    </location>
</feature>
<dbReference type="PROSITE" id="PS51915">
    <property type="entry name" value="ZAD"/>
    <property type="match status" value="1"/>
</dbReference>
<evidence type="ECO:0000313" key="4">
    <source>
        <dbReference type="EMBL" id="KAJ8706824.1"/>
    </source>
</evidence>
<dbReference type="PANTHER" id="PTHR46599">
    <property type="entry name" value="PIGGYBAC TRANSPOSABLE ELEMENT-DERIVED PROTEIN 4"/>
    <property type="match status" value="1"/>
</dbReference>
<keyword evidence="1" id="KW-0863">Zinc-finger</keyword>
<dbReference type="GO" id="GO:0008270">
    <property type="term" value="F:zinc ion binding"/>
    <property type="evidence" value="ECO:0007669"/>
    <property type="project" value="UniProtKB-UniRule"/>
</dbReference>
<evidence type="ECO:0000259" key="3">
    <source>
        <dbReference type="PROSITE" id="PS51915"/>
    </source>
</evidence>
<dbReference type="SMART" id="SM00868">
    <property type="entry name" value="zf-AD"/>
    <property type="match status" value="1"/>
</dbReference>
<feature type="binding site" evidence="1">
    <location>
        <position position="7"/>
    </location>
    <ligand>
        <name>Zn(2+)</name>
        <dbReference type="ChEBI" id="CHEBI:29105"/>
    </ligand>
</feature>
<comment type="caution">
    <text evidence="4">The sequence shown here is derived from an EMBL/GenBank/DDBJ whole genome shotgun (WGS) entry which is preliminary data.</text>
</comment>
<name>A0AAD7Y9F7_MYTSE</name>
<evidence type="ECO:0000256" key="1">
    <source>
        <dbReference type="PROSITE-ProRule" id="PRU01263"/>
    </source>
</evidence>
<evidence type="ECO:0000256" key="2">
    <source>
        <dbReference type="SAM" id="MobiDB-lite"/>
    </source>
</evidence>
<feature type="domain" description="ZAD" evidence="3">
    <location>
        <begin position="5"/>
        <end position="75"/>
    </location>
</feature>
<feature type="binding site" evidence="1">
    <location>
        <position position="51"/>
    </location>
    <ligand>
        <name>Zn(2+)</name>
        <dbReference type="ChEBI" id="CHEBI:29105"/>
    </ligand>
</feature>
<feature type="binding site" evidence="1">
    <location>
        <position position="10"/>
    </location>
    <ligand>
        <name>Zn(2+)</name>
        <dbReference type="ChEBI" id="CHEBI:29105"/>
    </ligand>
</feature>
<accession>A0AAD7Y9F7</accession>
<dbReference type="Proteomes" id="UP001231518">
    <property type="component" value="Chromosome 30"/>
</dbReference>
<sequence>MEKLSMCRICLAENVRMYIVVDKDLHELYEMLTDIPFVTGDRRPMLACFFCFVKLKQCFQLQRKCLEAEELFAQMMNKPNSLVDRGHLDYSRGLTVTPVENISIVDVSHIESIAVKEELPAVCERLDDVIEPAEEHQSDDVKRKKVYIRFSDVEDTPALYCSGSNSQVDVPLMEVKTEVEEEQEVPRKKRRASDTTLCPDSCERPRSPRPSLHASDAWTALCYGSESDCSGSDDESGFEVPNHSFIRTAGLSALLTPEDTEVDQHLIAATSDDATSGNSNPPPRATTQPRSLYDFDWRPFTKTLIPPVSRRESFSDINVGPTIPSVDPYEIFINIWDRQFMEYIASETNRYAQQKAASMLDGHRHSLGPSSRINHWKDTTADELYVYFALIIGMGIVGKSRIEEYWSTDADLFQTPGFSTYMSYSRFLILQKCLHFANSEAMCGLQLSDSEAKIFKIQPVLSHLNNRFQSLYRLSRSIVLDESLVLWKGRLHANQSIPNKVAALGIRSYEICEPQTGYLWRFAVHAQKGRGSRPQRLEDPLKASTSAIVLELIRGLEGKGHTLWMDNFYNSPCLARHLKSVGMDCVGTLRTIRKYVPGVLYSLTADDMADGQITGLTSGDVDILVWKHQELHALISTYHGNGVTRVHGVPELILVHDYNIVMGGADRKDQLLSMFPIERKRTKIWYKKLFRRLLNVSILNSYIIHSQTSSSSSSLSHREFRKSLVKSLLSRHYSRSVQPTAVNLLQPTNSYHRLVEYPFTGKQRKRRYCVQCRKLVRTYCQACNKTVCMDPCFLTLHT</sequence>
<dbReference type="PANTHER" id="PTHR46599:SF3">
    <property type="entry name" value="PIGGYBAC TRANSPOSABLE ELEMENT-DERIVED PROTEIN 4"/>
    <property type="match status" value="1"/>
</dbReference>
<reference evidence="4" key="1">
    <citation type="submission" date="2023-03" db="EMBL/GenBank/DDBJ databases">
        <title>Chromosome-level genomes of two armyworms, Mythimna separata and Mythimna loreyi, provide insights into the biosynthesis and reception of sex pheromones.</title>
        <authorList>
            <person name="Zhao H."/>
        </authorList>
    </citation>
    <scope>NUCLEOTIDE SEQUENCE</scope>
    <source>
        <strain evidence="4">BeijingLab</strain>
        <tissue evidence="4">Pupa</tissue>
    </source>
</reference>
<feature type="binding site" evidence="1">
    <location>
        <position position="48"/>
    </location>
    <ligand>
        <name>Zn(2+)</name>
        <dbReference type="ChEBI" id="CHEBI:29105"/>
    </ligand>
</feature>
<dbReference type="Pfam" id="PF07776">
    <property type="entry name" value="zf-AD"/>
    <property type="match status" value="1"/>
</dbReference>
<proteinExistence type="predicted"/>
<dbReference type="EMBL" id="JARGEI010000028">
    <property type="protein sequence ID" value="KAJ8706824.1"/>
    <property type="molecule type" value="Genomic_DNA"/>
</dbReference>
<feature type="compositionally biased region" description="Polar residues" evidence="2">
    <location>
        <begin position="272"/>
        <end position="290"/>
    </location>
</feature>
<keyword evidence="5" id="KW-1185">Reference proteome</keyword>
<organism evidence="4 5">
    <name type="scientific">Mythimna separata</name>
    <name type="common">Oriental armyworm</name>
    <name type="synonym">Pseudaletia separata</name>
    <dbReference type="NCBI Taxonomy" id="271217"/>
    <lineage>
        <taxon>Eukaryota</taxon>
        <taxon>Metazoa</taxon>
        <taxon>Ecdysozoa</taxon>
        <taxon>Arthropoda</taxon>
        <taxon>Hexapoda</taxon>
        <taxon>Insecta</taxon>
        <taxon>Pterygota</taxon>
        <taxon>Neoptera</taxon>
        <taxon>Endopterygota</taxon>
        <taxon>Lepidoptera</taxon>
        <taxon>Glossata</taxon>
        <taxon>Ditrysia</taxon>
        <taxon>Noctuoidea</taxon>
        <taxon>Noctuidae</taxon>
        <taxon>Noctuinae</taxon>
        <taxon>Hadenini</taxon>
        <taxon>Mythimna</taxon>
    </lineage>
</organism>
<dbReference type="GO" id="GO:0005634">
    <property type="term" value="C:nucleus"/>
    <property type="evidence" value="ECO:0007669"/>
    <property type="project" value="InterPro"/>
</dbReference>
<dbReference type="Pfam" id="PF13843">
    <property type="entry name" value="DDE_Tnp_1_7"/>
    <property type="match status" value="1"/>
</dbReference>
<dbReference type="SUPFAM" id="SSF57716">
    <property type="entry name" value="Glucocorticoid receptor-like (DNA-binding domain)"/>
    <property type="match status" value="1"/>
</dbReference>
<dbReference type="InterPro" id="IPR029526">
    <property type="entry name" value="PGBD"/>
</dbReference>
<dbReference type="AlphaFoldDB" id="A0AAD7Y9F7"/>
<gene>
    <name evidence="4" type="ORF">PYW07_012902</name>
</gene>
<protein>
    <recommendedName>
        <fullName evidence="3">ZAD domain-containing protein</fullName>
    </recommendedName>
</protein>
<keyword evidence="1" id="KW-0862">Zinc</keyword>